<organism evidence="2 3">
    <name type="scientific">Bicyclus anynana</name>
    <name type="common">Squinting bush brown butterfly</name>
    <dbReference type="NCBI Taxonomy" id="110368"/>
    <lineage>
        <taxon>Eukaryota</taxon>
        <taxon>Metazoa</taxon>
        <taxon>Ecdysozoa</taxon>
        <taxon>Arthropoda</taxon>
        <taxon>Hexapoda</taxon>
        <taxon>Insecta</taxon>
        <taxon>Pterygota</taxon>
        <taxon>Neoptera</taxon>
        <taxon>Endopterygota</taxon>
        <taxon>Lepidoptera</taxon>
        <taxon>Glossata</taxon>
        <taxon>Ditrysia</taxon>
        <taxon>Papilionoidea</taxon>
        <taxon>Nymphalidae</taxon>
        <taxon>Satyrinae</taxon>
        <taxon>Satyrini</taxon>
        <taxon>Mycalesina</taxon>
        <taxon>Bicyclus</taxon>
    </lineage>
</organism>
<evidence type="ECO:0000313" key="3">
    <source>
        <dbReference type="RefSeq" id="XP_052739238.1"/>
    </source>
</evidence>
<dbReference type="InterPro" id="IPR001251">
    <property type="entry name" value="CRAL-TRIO_dom"/>
</dbReference>
<dbReference type="PRINTS" id="PR00180">
    <property type="entry name" value="CRETINALDHBP"/>
</dbReference>
<dbReference type="InterPro" id="IPR036865">
    <property type="entry name" value="CRAL-TRIO_dom_sf"/>
</dbReference>
<dbReference type="SUPFAM" id="SSF52087">
    <property type="entry name" value="CRAL/TRIO domain"/>
    <property type="match status" value="1"/>
</dbReference>
<dbReference type="Proteomes" id="UP001652582">
    <property type="component" value="Chromosome 8"/>
</dbReference>
<dbReference type="PANTHER" id="PTHR10174:SF222">
    <property type="entry name" value="GH10083P-RELATED"/>
    <property type="match status" value="1"/>
</dbReference>
<dbReference type="RefSeq" id="XP_052739238.1">
    <property type="nucleotide sequence ID" value="XM_052883278.1"/>
</dbReference>
<protein>
    <submittedName>
        <fullName evidence="3">Alpha-tocopherol transfer protein-like</fullName>
    </submittedName>
</protein>
<name>A0ABM3LJL5_BICAN</name>
<dbReference type="PANTHER" id="PTHR10174">
    <property type="entry name" value="ALPHA-TOCOPHEROL TRANSFER PROTEIN-RELATED"/>
    <property type="match status" value="1"/>
</dbReference>
<gene>
    <name evidence="3" type="primary">LOC112052486</name>
</gene>
<dbReference type="CDD" id="cd00170">
    <property type="entry name" value="SEC14"/>
    <property type="match status" value="1"/>
</dbReference>
<proteinExistence type="predicted"/>
<keyword evidence="2" id="KW-1185">Reference proteome</keyword>
<evidence type="ECO:0000259" key="1">
    <source>
        <dbReference type="PROSITE" id="PS50191"/>
    </source>
</evidence>
<feature type="domain" description="CRAL-TRIO" evidence="1">
    <location>
        <begin position="153"/>
        <end position="259"/>
    </location>
</feature>
<dbReference type="Gene3D" id="1.20.5.1200">
    <property type="entry name" value="Alpha-tocopherol transfer"/>
    <property type="match status" value="1"/>
</dbReference>
<accession>A0ABM3LJL5</accession>
<dbReference type="Gene3D" id="3.40.525.10">
    <property type="entry name" value="CRAL-TRIO lipid binding domain"/>
    <property type="match status" value="1"/>
</dbReference>
<dbReference type="PROSITE" id="PS50191">
    <property type="entry name" value="CRAL_TRIO"/>
    <property type="match status" value="1"/>
</dbReference>
<dbReference type="GeneID" id="112052486"/>
<reference evidence="3" key="1">
    <citation type="submission" date="2025-08" db="UniProtKB">
        <authorList>
            <consortium name="RefSeq"/>
        </authorList>
    </citation>
    <scope>IDENTIFICATION</scope>
</reference>
<dbReference type="SMART" id="SM00516">
    <property type="entry name" value="SEC14"/>
    <property type="match status" value="1"/>
</dbReference>
<dbReference type="Pfam" id="PF00650">
    <property type="entry name" value="CRAL_TRIO"/>
    <property type="match status" value="1"/>
</dbReference>
<sequence length="313" mass="36766">MDFLPKNAILERKPDTLEYVRSVFNLEKPGVMKDAVNILNEWIQKQPHFNKKDFRPFYLETTILGCKGSIERSKMQIDKICTMRTLLPQFFGSYNPKTDFEHLYEVVNSLMLPKLTEDHQRVFVCQFHDVEWEASQGIYFYRHNISLAEYAKVHDYLSGFVMIIDFSQANLMDFVMKMNLVHLRQAMTIYIEGYGMRIKAIHLITPSKFVDTLLSILKQVLSSKVAGRINIHKTYEELHKYLPKEILPEDFGGEERSLKKLQDEFTEVLSSEEHLNYLREMDSATTNEEFRQKDKFSEQYAGMPGTFRLLSVD</sequence>
<evidence type="ECO:0000313" key="2">
    <source>
        <dbReference type="Proteomes" id="UP001652582"/>
    </source>
</evidence>